<name>K9VC10_9CYAN</name>
<dbReference type="Gene3D" id="1.25.40.10">
    <property type="entry name" value="Tetratricopeptide repeat domain"/>
    <property type="match status" value="1"/>
</dbReference>
<feature type="region of interest" description="Disordered" evidence="1">
    <location>
        <begin position="283"/>
        <end position="307"/>
    </location>
</feature>
<evidence type="ECO:0008006" key="4">
    <source>
        <dbReference type="Google" id="ProtNLM"/>
    </source>
</evidence>
<dbReference type="RefSeq" id="WP_015174121.1">
    <property type="nucleotide sequence ID" value="NC_019729.1"/>
</dbReference>
<evidence type="ECO:0000313" key="2">
    <source>
        <dbReference type="EMBL" id="AFZ04785.1"/>
    </source>
</evidence>
<reference evidence="2 3" key="1">
    <citation type="submission" date="2012-05" db="EMBL/GenBank/DDBJ databases">
        <title>Finished chromosome of genome of Oscillatoria sp. PCC 7112.</title>
        <authorList>
            <consortium name="US DOE Joint Genome Institute"/>
            <person name="Gugger M."/>
            <person name="Coursin T."/>
            <person name="Rippka R."/>
            <person name="Tandeau De Marsac N."/>
            <person name="Huntemann M."/>
            <person name="Wei C.-L."/>
            <person name="Han J."/>
            <person name="Detter J.C."/>
            <person name="Han C."/>
            <person name="Tapia R."/>
            <person name="Davenport K."/>
            <person name="Daligault H."/>
            <person name="Erkkila T."/>
            <person name="Gu W."/>
            <person name="Munk A.C.C."/>
            <person name="Teshima H."/>
            <person name="Xu Y."/>
            <person name="Chain P."/>
            <person name="Chen A."/>
            <person name="Krypides N."/>
            <person name="Mavromatis K."/>
            <person name="Markowitz V."/>
            <person name="Szeto E."/>
            <person name="Ivanova N."/>
            <person name="Mikhailova N."/>
            <person name="Ovchinnikova G."/>
            <person name="Pagani I."/>
            <person name="Pati A."/>
            <person name="Goodwin L."/>
            <person name="Peters L."/>
            <person name="Pitluck S."/>
            <person name="Woyke T."/>
            <person name="Kerfeld C."/>
        </authorList>
    </citation>
    <scope>NUCLEOTIDE SEQUENCE [LARGE SCALE GENOMIC DNA]</scope>
    <source>
        <strain evidence="2 3">PCC 7112</strain>
    </source>
</reference>
<dbReference type="KEGG" id="oni:Osc7112_0146"/>
<dbReference type="AlphaFoldDB" id="K9VC10"/>
<dbReference type="eggNOG" id="COG0457">
    <property type="taxonomic scope" value="Bacteria"/>
</dbReference>
<organism evidence="2 3">
    <name type="scientific">Phormidium nigroviride PCC 7112</name>
    <dbReference type="NCBI Taxonomy" id="179408"/>
    <lineage>
        <taxon>Bacteria</taxon>
        <taxon>Bacillati</taxon>
        <taxon>Cyanobacteriota</taxon>
        <taxon>Cyanophyceae</taxon>
        <taxon>Oscillatoriophycideae</taxon>
        <taxon>Oscillatoriales</taxon>
        <taxon>Oscillatoriaceae</taxon>
        <taxon>Phormidium</taxon>
    </lineage>
</organism>
<dbReference type="Pfam" id="PF14559">
    <property type="entry name" value="TPR_19"/>
    <property type="match status" value="1"/>
</dbReference>
<evidence type="ECO:0000256" key="1">
    <source>
        <dbReference type="SAM" id="MobiDB-lite"/>
    </source>
</evidence>
<proteinExistence type="predicted"/>
<evidence type="ECO:0000313" key="3">
    <source>
        <dbReference type="Proteomes" id="UP000010478"/>
    </source>
</evidence>
<sequence length="385" mass="44874">MTDINQIAAALEDKEYKQAAQLIKQLQKESPENPWVQYYIARYYELTKNLEKAQTTYKQILRDITNPKIVSQTRQAIQRVETAQQNLRQQAIETAKNDPSNLEPGLLILEPVSPENKAAAVQNISRIFKIDAYTTRMQIQSRGWRLYKTGPIAELRIYGQELLNAGIPVFWATLSDIQKIQIFRVQHFQSLSSPAVVCKDRLDRLGAIEFSWSEVSQRVEGLLPMFIEVMDYSPNRRKEQFRHREIRQDYAQICDLHIPSRNCILRICDQSYEFQQGVDFTKASADLPTSPNQKNKKSRVKNSQQMPQSTTRINWNNLLEIFDRQVDVTVWSEFTPFAETVLDYTNMLSKIESHIEVDRKSETPWDSAFQLYSGLAFLRNEKNRE</sequence>
<dbReference type="PATRIC" id="fig|179408.3.peg.183"/>
<dbReference type="OrthoDB" id="478276at2"/>
<dbReference type="Proteomes" id="UP000010478">
    <property type="component" value="Chromosome"/>
</dbReference>
<dbReference type="HOGENOM" id="CLU_749331_0_0_3"/>
<protein>
    <recommendedName>
        <fullName evidence="4">Cyclic nucleotide-binding protein</fullName>
    </recommendedName>
</protein>
<accession>K9VC10</accession>
<dbReference type="SUPFAM" id="SSF48452">
    <property type="entry name" value="TPR-like"/>
    <property type="match status" value="1"/>
</dbReference>
<gene>
    <name evidence="2" type="ORF">Osc7112_0146</name>
</gene>
<keyword evidence="3" id="KW-1185">Reference proteome</keyword>
<dbReference type="InterPro" id="IPR011990">
    <property type="entry name" value="TPR-like_helical_dom_sf"/>
</dbReference>
<dbReference type="EMBL" id="CP003614">
    <property type="protein sequence ID" value="AFZ04785.1"/>
    <property type="molecule type" value="Genomic_DNA"/>
</dbReference>
<dbReference type="STRING" id="179408.Osc7112_0146"/>